<accession>X1QEB7</accession>
<gene>
    <name evidence="2" type="ORF">S06H3_52430</name>
</gene>
<dbReference type="Pfam" id="PF05048">
    <property type="entry name" value="NosD"/>
    <property type="match status" value="1"/>
</dbReference>
<dbReference type="SMART" id="SM00710">
    <property type="entry name" value="PbH1"/>
    <property type="match status" value="6"/>
</dbReference>
<dbReference type="SUPFAM" id="SSF51126">
    <property type="entry name" value="Pectin lyase-like"/>
    <property type="match status" value="1"/>
</dbReference>
<dbReference type="InterPro" id="IPR011050">
    <property type="entry name" value="Pectin_lyase_fold/virulence"/>
</dbReference>
<protein>
    <recommendedName>
        <fullName evidence="1">Periplasmic copper-binding protein NosD beta helix domain-containing protein</fullName>
    </recommendedName>
</protein>
<name>X1QEB7_9ZZZZ</name>
<comment type="caution">
    <text evidence="2">The sequence shown here is derived from an EMBL/GenBank/DDBJ whole genome shotgun (WGS) entry which is preliminary data.</text>
</comment>
<proteinExistence type="predicted"/>
<feature type="domain" description="Periplasmic copper-binding protein NosD beta helix" evidence="1">
    <location>
        <begin position="40"/>
        <end position="174"/>
    </location>
</feature>
<feature type="non-terminal residue" evidence="2">
    <location>
        <position position="248"/>
    </location>
</feature>
<dbReference type="Gene3D" id="2.160.20.10">
    <property type="entry name" value="Single-stranded right-handed beta-helix, Pectin lyase-like"/>
    <property type="match status" value="1"/>
</dbReference>
<dbReference type="AlphaFoldDB" id="X1QEB7"/>
<sequence length="248" mass="27891">DGNFVENHYQGIRLEDCNENTILGNTVYKNSNYGILLLYDCFDNIVTGNIVKDQNFYSGIILLESHFTILSVNTVEDNPEYGIWVWASSLNEFLGNIVRNNTFNGFNIEDSFENIFSENRVTDNNIGINVDSLSIENLFYENYFIGNGVHANDYGTNNDWNSVSIGNFWDDYAGVDANDDGIGDTPYIIPGSAGSQDNFPIWEDGDDLAPVITIISPLLDDVFGLDAPDYQITIDELNLDSYWYTLEA</sequence>
<dbReference type="InterPro" id="IPR022441">
    <property type="entry name" value="Para_beta_helix_rpt-2"/>
</dbReference>
<dbReference type="InterPro" id="IPR007742">
    <property type="entry name" value="NosD_dom"/>
</dbReference>
<dbReference type="InterPro" id="IPR012334">
    <property type="entry name" value="Pectin_lyas_fold"/>
</dbReference>
<evidence type="ECO:0000259" key="1">
    <source>
        <dbReference type="Pfam" id="PF05048"/>
    </source>
</evidence>
<reference evidence="2" key="1">
    <citation type="journal article" date="2014" name="Front. Microbiol.">
        <title>High frequency of phylogenetically diverse reductive dehalogenase-homologous genes in deep subseafloor sedimentary metagenomes.</title>
        <authorList>
            <person name="Kawai M."/>
            <person name="Futagami T."/>
            <person name="Toyoda A."/>
            <person name="Takaki Y."/>
            <person name="Nishi S."/>
            <person name="Hori S."/>
            <person name="Arai W."/>
            <person name="Tsubouchi T."/>
            <person name="Morono Y."/>
            <person name="Uchiyama I."/>
            <person name="Ito T."/>
            <person name="Fujiyama A."/>
            <person name="Inagaki F."/>
            <person name="Takami H."/>
        </authorList>
    </citation>
    <scope>NUCLEOTIDE SEQUENCE</scope>
    <source>
        <strain evidence="2">Expedition CK06-06</strain>
    </source>
</reference>
<dbReference type="NCBIfam" id="TIGR03804">
    <property type="entry name" value="para_beta_helix"/>
    <property type="match status" value="4"/>
</dbReference>
<organism evidence="2">
    <name type="scientific">marine sediment metagenome</name>
    <dbReference type="NCBI Taxonomy" id="412755"/>
    <lineage>
        <taxon>unclassified sequences</taxon>
        <taxon>metagenomes</taxon>
        <taxon>ecological metagenomes</taxon>
    </lineage>
</organism>
<dbReference type="InterPro" id="IPR006626">
    <property type="entry name" value="PbH1"/>
</dbReference>
<evidence type="ECO:0000313" key="2">
    <source>
        <dbReference type="EMBL" id="GAI49365.1"/>
    </source>
</evidence>
<feature type="non-terminal residue" evidence="2">
    <location>
        <position position="1"/>
    </location>
</feature>
<dbReference type="EMBL" id="BARV01033351">
    <property type="protein sequence ID" value="GAI49365.1"/>
    <property type="molecule type" value="Genomic_DNA"/>
</dbReference>